<protein>
    <submittedName>
        <fullName evidence="2">Putative secreted protein</fullName>
    </submittedName>
</protein>
<feature type="compositionally biased region" description="Polar residues" evidence="1">
    <location>
        <begin position="53"/>
        <end position="63"/>
    </location>
</feature>
<dbReference type="PANTHER" id="PTHR37449:SF1">
    <property type="entry name" value="OS02G0159950 PROTEIN"/>
    <property type="match status" value="1"/>
</dbReference>
<dbReference type="PANTHER" id="PTHR37449">
    <property type="match status" value="1"/>
</dbReference>
<evidence type="ECO:0000313" key="2">
    <source>
        <dbReference type="EMBL" id="MXU90565.1"/>
    </source>
</evidence>
<name>A0A6B0ULM7_IXORI</name>
<feature type="region of interest" description="Disordered" evidence="1">
    <location>
        <begin position="39"/>
        <end position="84"/>
    </location>
</feature>
<dbReference type="AlphaFoldDB" id="A0A6B0ULM7"/>
<reference evidence="2" key="1">
    <citation type="submission" date="2019-12" db="EMBL/GenBank/DDBJ databases">
        <title>An insight into the sialome of adult female Ixodes ricinus ticks feeding for 6 days.</title>
        <authorList>
            <person name="Perner J."/>
            <person name="Ribeiro J.M.C."/>
        </authorList>
    </citation>
    <scope>NUCLEOTIDE SEQUENCE</scope>
    <source>
        <strain evidence="2">Semi-engorged</strain>
        <tissue evidence="2">Salivary glands</tissue>
    </source>
</reference>
<proteinExistence type="predicted"/>
<evidence type="ECO:0000256" key="1">
    <source>
        <dbReference type="SAM" id="MobiDB-lite"/>
    </source>
</evidence>
<dbReference type="EMBL" id="GIFC01008482">
    <property type="protein sequence ID" value="MXU90565.1"/>
    <property type="molecule type" value="Transcribed_RNA"/>
</dbReference>
<feature type="compositionally biased region" description="Polar residues" evidence="1">
    <location>
        <begin position="70"/>
        <end position="84"/>
    </location>
</feature>
<organism evidence="2">
    <name type="scientific">Ixodes ricinus</name>
    <name type="common">Common tick</name>
    <name type="synonym">Acarus ricinus</name>
    <dbReference type="NCBI Taxonomy" id="34613"/>
    <lineage>
        <taxon>Eukaryota</taxon>
        <taxon>Metazoa</taxon>
        <taxon>Ecdysozoa</taxon>
        <taxon>Arthropoda</taxon>
        <taxon>Chelicerata</taxon>
        <taxon>Arachnida</taxon>
        <taxon>Acari</taxon>
        <taxon>Parasitiformes</taxon>
        <taxon>Ixodida</taxon>
        <taxon>Ixodoidea</taxon>
        <taxon>Ixodidae</taxon>
        <taxon>Ixodinae</taxon>
        <taxon>Ixodes</taxon>
    </lineage>
</organism>
<accession>A0A6B0ULM7</accession>
<sequence>MAGSMMSGRLVAPMMNTFFLLLMPSISVRIWLITRSAAPPASPTLPPRALAMESSSSKKSTQGAAALALSKTSRTLASDSPNHMVSSSGPLMEMKLAWHSLAMALASRVLPQPGGP</sequence>